<evidence type="ECO:0000259" key="1">
    <source>
        <dbReference type="PROSITE" id="PS50093"/>
    </source>
</evidence>
<dbReference type="Gene3D" id="2.60.40.740">
    <property type="match status" value="3"/>
</dbReference>
<dbReference type="InterPro" id="IPR013783">
    <property type="entry name" value="Ig-like_fold"/>
</dbReference>
<dbReference type="AlphaFoldDB" id="A0A4R6T7S7"/>
<reference evidence="2 3" key="1">
    <citation type="submission" date="2019-03" db="EMBL/GenBank/DDBJ databases">
        <title>Genomic Encyclopedia of Type Strains, Phase III (KMG-III): the genomes of soil and plant-associated and newly described type strains.</title>
        <authorList>
            <person name="Whitman W."/>
        </authorList>
    </citation>
    <scope>NUCLEOTIDE SEQUENCE [LARGE SCALE GENOMIC DNA]</scope>
    <source>
        <strain evidence="2 3">CECT 8446</strain>
    </source>
</reference>
<organism evidence="2 3">
    <name type="scientific">Algoriphagus boseongensis</name>
    <dbReference type="NCBI Taxonomy" id="1442587"/>
    <lineage>
        <taxon>Bacteria</taxon>
        <taxon>Pseudomonadati</taxon>
        <taxon>Bacteroidota</taxon>
        <taxon>Cytophagia</taxon>
        <taxon>Cytophagales</taxon>
        <taxon>Cyclobacteriaceae</taxon>
        <taxon>Algoriphagus</taxon>
    </lineage>
</organism>
<proteinExistence type="predicted"/>
<dbReference type="InterPro" id="IPR025667">
    <property type="entry name" value="SprB_repeat"/>
</dbReference>
<dbReference type="Pfam" id="PF13573">
    <property type="entry name" value="SprB"/>
    <property type="match status" value="3"/>
</dbReference>
<dbReference type="NCBIfam" id="TIGR04131">
    <property type="entry name" value="Bac_Flav_CTERM"/>
    <property type="match status" value="1"/>
</dbReference>
<sequence length="694" mass="75368">MNRILFTYIRLGLVLLAMVVCPSISYSQYAFNIPSRETSRVIEYNSIWVEVSGKLALCSHSEKGNINLTVGGGKAPYTFKWNTLETSQNRTNLNAGTYTVWITDSEGKVHEQKIVIQPPFPLILNPVVKKDATCGSGADGYAKISVKIGRNDYEPNSPDYQVTWSNGLKNVWEADNLEPGVYTVTVADKYNCDTSVSFEIKSASEGIQVSKTIENISCSSDSNGKISLNVTGGQPPYTYKWNTGATTKDLSNLSAGTYQVQIQDSKGCSFQSAYTISASSTITLSETILQPSCQGNSNGEIKVNVSGGKAPYTYLWNTGETTASAKNLGSGTFSVKITDASGCQVEKQFSLTNESNLQIEILDNRPVSCSGNADGGISLGVKGAKGKIKVSWTDSPSDQLQRKDLKAGVYTVLVSDESGCSVSKTIEVVETQSLTARIESALDVDCAEGTVEGVAWVSIQGGKEPYQITWSTGSENSREISFNKSGTLKVTVKDALGCVTETETKVDFPNTNTQGSRLDFQYRKLSISSEPEVQVKEEIVFESEIAPEFIAWEWNFGDGQKSSDKDPIHIFEKPGTYEVSLTGFDMLGCSSIEKNTINVLAPTEMLVIPNAFSPNGDGLNDTFIPKLRGISSFTLEVFNTWGEKLFTTTSLESKGWDGTYKGQLSLPGNYLYKISFITPDGISQTKTGGITLIR</sequence>
<dbReference type="CDD" id="cd00146">
    <property type="entry name" value="PKD"/>
    <property type="match status" value="1"/>
</dbReference>
<evidence type="ECO:0000313" key="3">
    <source>
        <dbReference type="Proteomes" id="UP000294535"/>
    </source>
</evidence>
<dbReference type="Proteomes" id="UP000294535">
    <property type="component" value="Unassembled WGS sequence"/>
</dbReference>
<dbReference type="PROSITE" id="PS50093">
    <property type="entry name" value="PKD"/>
    <property type="match status" value="1"/>
</dbReference>
<dbReference type="InterPro" id="IPR026341">
    <property type="entry name" value="T9SS_type_B"/>
</dbReference>
<dbReference type="SMART" id="SM00089">
    <property type="entry name" value="PKD"/>
    <property type="match status" value="1"/>
</dbReference>
<dbReference type="SUPFAM" id="SSF49299">
    <property type="entry name" value="PKD domain"/>
    <property type="match status" value="1"/>
</dbReference>
<accession>A0A4R6T7S7</accession>
<gene>
    <name evidence="2" type="ORF">DFQ04_1636</name>
</gene>
<comment type="caution">
    <text evidence="2">The sequence shown here is derived from an EMBL/GenBank/DDBJ whole genome shotgun (WGS) entry which is preliminary data.</text>
</comment>
<dbReference type="RefSeq" id="WP_133554600.1">
    <property type="nucleotide sequence ID" value="NZ_SNYF01000006.1"/>
</dbReference>
<feature type="domain" description="PKD" evidence="1">
    <location>
        <begin position="522"/>
        <end position="606"/>
    </location>
</feature>
<keyword evidence="3" id="KW-1185">Reference proteome</keyword>
<dbReference type="OrthoDB" id="7794186at2"/>
<protein>
    <submittedName>
        <fullName evidence="2">Gliding motility-associated-like protein</fullName>
    </submittedName>
</protein>
<dbReference type="Pfam" id="PF18911">
    <property type="entry name" value="PKD_4"/>
    <property type="match status" value="1"/>
</dbReference>
<evidence type="ECO:0000313" key="2">
    <source>
        <dbReference type="EMBL" id="TDQ16988.1"/>
    </source>
</evidence>
<name>A0A4R6T7S7_9BACT</name>
<dbReference type="InterPro" id="IPR035986">
    <property type="entry name" value="PKD_dom_sf"/>
</dbReference>
<dbReference type="Gene3D" id="2.60.40.10">
    <property type="entry name" value="Immunoglobulins"/>
    <property type="match status" value="1"/>
</dbReference>
<dbReference type="Pfam" id="PF13585">
    <property type="entry name" value="CHU_C"/>
    <property type="match status" value="1"/>
</dbReference>
<dbReference type="InterPro" id="IPR022409">
    <property type="entry name" value="PKD/Chitinase_dom"/>
</dbReference>
<dbReference type="EMBL" id="SNYF01000006">
    <property type="protein sequence ID" value="TDQ16988.1"/>
    <property type="molecule type" value="Genomic_DNA"/>
</dbReference>
<dbReference type="InterPro" id="IPR000601">
    <property type="entry name" value="PKD_dom"/>
</dbReference>